<feature type="signal peptide" evidence="2">
    <location>
        <begin position="1"/>
        <end position="20"/>
    </location>
</feature>
<feature type="transmembrane region" description="Helical" evidence="1">
    <location>
        <begin position="124"/>
        <end position="142"/>
    </location>
</feature>
<dbReference type="NCBIfam" id="TIGR02829">
    <property type="entry name" value="spore_III_AE"/>
    <property type="match status" value="1"/>
</dbReference>
<feature type="transmembrane region" description="Helical" evidence="1">
    <location>
        <begin position="93"/>
        <end position="112"/>
    </location>
</feature>
<dbReference type="RefSeq" id="WP_406769175.1">
    <property type="nucleotide sequence ID" value="NZ_JBJHZZ010000003.1"/>
</dbReference>
<dbReference type="EMBL" id="JBJHZZ010000003">
    <property type="protein sequence ID" value="MFL0246700.1"/>
    <property type="molecule type" value="Genomic_DNA"/>
</dbReference>
<keyword evidence="4" id="KW-1185">Reference proteome</keyword>
<keyword evidence="1" id="KW-0812">Transmembrane</keyword>
<evidence type="ECO:0000256" key="1">
    <source>
        <dbReference type="SAM" id="Phobius"/>
    </source>
</evidence>
<feature type="transmembrane region" description="Helical" evidence="1">
    <location>
        <begin position="353"/>
        <end position="374"/>
    </location>
</feature>
<feature type="transmembrane region" description="Helical" evidence="1">
    <location>
        <begin position="303"/>
        <end position="333"/>
    </location>
</feature>
<protein>
    <submittedName>
        <fullName evidence="3">Stage III sporulation protein AE</fullName>
    </submittedName>
</protein>
<evidence type="ECO:0000256" key="2">
    <source>
        <dbReference type="SAM" id="SignalP"/>
    </source>
</evidence>
<dbReference type="Pfam" id="PF09546">
    <property type="entry name" value="Spore_III_AE"/>
    <property type="match status" value="1"/>
</dbReference>
<evidence type="ECO:0000313" key="3">
    <source>
        <dbReference type="EMBL" id="MFL0246700.1"/>
    </source>
</evidence>
<feature type="chain" id="PRO_5046953380" evidence="2">
    <location>
        <begin position="21"/>
        <end position="383"/>
    </location>
</feature>
<sequence length="383" mass="41461">MKKLIFILLIILMLPFNVQAAAGDTGSQVSEGAQVEGLYNYIVNMKTQNEVLKDLNAKEFVNEFMKTGDGKFTTSKVIKAIISYLFKEVTATFKTMSILIIIAIICALLNNLNKSFSDNGLSSIAYFACFALIIVLVSKGFYDAVEVAKNAMNQTADFMSALIPVLMMLVASVGGFTEAAVMDPIIIASINICIRLYVDIIIPLIFMSFVLQFVNSLTNEFKLEKLTKLLNQIALWAQGILVTVFIGILTIRGITSKTIDQVTVKTAKYAIDNFVPIVGKAFSDAVSTVAGYSLLLKNALSGLGLVIIVVIVIFPIIKLLIMALLYKLTAAIIEPISDSKLTDCISSVGDSLLLVMSCVISVSTMFFIMVAIIASAGKMMIGG</sequence>
<accession>A0ABW8T2V4</accession>
<keyword evidence="1" id="KW-0472">Membrane</keyword>
<feature type="transmembrane region" description="Helical" evidence="1">
    <location>
        <begin position="194"/>
        <end position="213"/>
    </location>
</feature>
<gene>
    <name evidence="3" type="primary">spoIIIAE</name>
    <name evidence="3" type="ORF">ACJDUG_06935</name>
</gene>
<evidence type="ECO:0000313" key="4">
    <source>
        <dbReference type="Proteomes" id="UP001623591"/>
    </source>
</evidence>
<dbReference type="InterPro" id="IPR014194">
    <property type="entry name" value="Spore_III_AE"/>
</dbReference>
<feature type="transmembrane region" description="Helical" evidence="1">
    <location>
        <begin position="233"/>
        <end position="251"/>
    </location>
</feature>
<reference evidence="3 4" key="1">
    <citation type="submission" date="2024-11" db="EMBL/GenBank/DDBJ databases">
        <authorList>
            <person name="Heng Y.C."/>
            <person name="Lim A.C.H."/>
            <person name="Lee J.K.Y."/>
            <person name="Kittelmann S."/>
        </authorList>
    </citation>
    <scope>NUCLEOTIDE SEQUENCE [LARGE SCALE GENOMIC DNA]</scope>
    <source>
        <strain evidence="3 4">WILCCON 0185</strain>
    </source>
</reference>
<organism evidence="3 4">
    <name type="scientific">Candidatus Clostridium stratigraminis</name>
    <dbReference type="NCBI Taxonomy" id="3381661"/>
    <lineage>
        <taxon>Bacteria</taxon>
        <taxon>Bacillati</taxon>
        <taxon>Bacillota</taxon>
        <taxon>Clostridia</taxon>
        <taxon>Eubacteriales</taxon>
        <taxon>Clostridiaceae</taxon>
        <taxon>Clostridium</taxon>
    </lineage>
</organism>
<keyword evidence="1" id="KW-1133">Transmembrane helix</keyword>
<comment type="caution">
    <text evidence="3">The sequence shown here is derived from an EMBL/GenBank/DDBJ whole genome shotgun (WGS) entry which is preliminary data.</text>
</comment>
<keyword evidence="2" id="KW-0732">Signal</keyword>
<dbReference type="Proteomes" id="UP001623591">
    <property type="component" value="Unassembled WGS sequence"/>
</dbReference>
<feature type="transmembrane region" description="Helical" evidence="1">
    <location>
        <begin position="162"/>
        <end position="182"/>
    </location>
</feature>
<name>A0ABW8T2V4_9CLOT</name>
<proteinExistence type="predicted"/>